<dbReference type="Pfam" id="PF13538">
    <property type="entry name" value="UvrD_C_2"/>
    <property type="match status" value="1"/>
</dbReference>
<dbReference type="GO" id="GO:0043138">
    <property type="term" value="F:3'-5' DNA helicase activity"/>
    <property type="evidence" value="ECO:0007669"/>
    <property type="project" value="TreeGrafter"/>
</dbReference>
<dbReference type="EMBL" id="JABBYB010000015">
    <property type="protein sequence ID" value="NMP04850.1"/>
    <property type="molecule type" value="Genomic_DNA"/>
</dbReference>
<comment type="caution">
    <text evidence="3">The sequence shown here is derived from an EMBL/GenBank/DDBJ whole genome shotgun (WGS) entry which is preliminary data.</text>
</comment>
<dbReference type="InterPro" id="IPR027785">
    <property type="entry name" value="UvrD-like_helicase_C"/>
</dbReference>
<dbReference type="Gene3D" id="3.40.50.300">
    <property type="entry name" value="P-loop containing nucleotide triphosphate hydrolases"/>
    <property type="match status" value="2"/>
</dbReference>
<dbReference type="PANTHER" id="PTHR11070">
    <property type="entry name" value="UVRD / RECB / PCRA DNA HELICASE FAMILY MEMBER"/>
    <property type="match status" value="1"/>
</dbReference>
<name>A0AAP7CNJ6_9GAMM</name>
<proteinExistence type="predicted"/>
<protein>
    <recommendedName>
        <fullName evidence="1">DNA 3'-5' helicase II</fullName>
    </recommendedName>
</protein>
<dbReference type="GO" id="GO:0000725">
    <property type="term" value="P:recombinational repair"/>
    <property type="evidence" value="ECO:0007669"/>
    <property type="project" value="TreeGrafter"/>
</dbReference>
<dbReference type="InterPro" id="IPR000212">
    <property type="entry name" value="DNA_helicase_UvrD/REP"/>
</dbReference>
<feature type="domain" description="UvrD-like helicase C-terminal" evidence="2">
    <location>
        <begin position="577"/>
        <end position="627"/>
    </location>
</feature>
<dbReference type="SUPFAM" id="SSF52540">
    <property type="entry name" value="P-loop containing nucleoside triphosphate hydrolases"/>
    <property type="match status" value="1"/>
</dbReference>
<evidence type="ECO:0000313" key="3">
    <source>
        <dbReference type="EMBL" id="NMP04850.1"/>
    </source>
</evidence>
<evidence type="ECO:0000313" key="4">
    <source>
        <dbReference type="Proteomes" id="UP000549590"/>
    </source>
</evidence>
<sequence length="701" mass="79361">MEKIIATELAPNGIESQIFTYLEDNLEELNLEDSIIYYGFPVFKDYEDSSVKSKFCILSKAHGLVILNTASPAEIEEDDDNLDQLYSFIESALKKSKAIRVNKKQLAINLDSALYVEGLSESIVDSLENEVICSLQGIKLFLSEQKNESDMLDDIFEEVRSIIEGSKALSRASKRIKVSEDPTTKLNVLIALEKEVSNFDVEQRKIAISLINGPQRIRGLAGSGKTVVLAMKAAHIHLQHPTKKILFTFYTKSLYGLIRESIARFYRHFAGDEPNWELIEILHSWGGKSIDGVYYNACVENSIAGIPFGEAKRLNPRDPFSAVCKDASVKNIKQKYDYILIDEAQDLPNEFFQLCYKLAHGVSGAEKNIVWGYDELQSIFNVYQRTPEELFGVDEKGVPRIDLNSLASNLTFGQSNDLVLYKCYRNPLEVLVTAHALGFAVYANKPVQMLENKEHWEDVGYYIENDSELIVGSDVRIGRKRESSPLSIYEHQDVQDIIQYYKASSVDNECDWIIARILEAKNEGIKPHDILIICLDDRHAKIYFSKLSLLLVQNGLRSNNLLASSSSAPPFMLEEMITLSTVHRAKGNEAAMVFSVGIDGLYNERELRSGRNKIFTAFTRTKAWLRVTGIGEKAQLFFDEIDKSISESPFLSFKVPDTQEIETIQRDLAIKPQEMVKLNEMVESLIEKGYSKEDIQLELKL</sequence>
<dbReference type="AlphaFoldDB" id="A0AAP7CNJ6"/>
<dbReference type="GO" id="GO:0005524">
    <property type="term" value="F:ATP binding"/>
    <property type="evidence" value="ECO:0007669"/>
    <property type="project" value="UniProtKB-KW"/>
</dbReference>
<dbReference type="GO" id="GO:0003677">
    <property type="term" value="F:DNA binding"/>
    <property type="evidence" value="ECO:0007669"/>
    <property type="project" value="InterPro"/>
</dbReference>
<dbReference type="Proteomes" id="UP000549590">
    <property type="component" value="Unassembled WGS sequence"/>
</dbReference>
<organism evidence="3 4">
    <name type="scientific">Pseudoalteromonas arctica</name>
    <dbReference type="NCBI Taxonomy" id="394751"/>
    <lineage>
        <taxon>Bacteria</taxon>
        <taxon>Pseudomonadati</taxon>
        <taxon>Pseudomonadota</taxon>
        <taxon>Gammaproteobacteria</taxon>
        <taxon>Alteromonadales</taxon>
        <taxon>Pseudoalteromonadaceae</taxon>
        <taxon>Pseudoalteromonas</taxon>
    </lineage>
</organism>
<dbReference type="RefSeq" id="WP_169045266.1">
    <property type="nucleotide sequence ID" value="NZ_JABBYB010000015.1"/>
</dbReference>
<gene>
    <name evidence="3" type="ORF">HHE94_19280</name>
</gene>
<keyword evidence="3" id="KW-0067">ATP-binding</keyword>
<accession>A0AAP7CNJ6</accession>
<reference evidence="3 4" key="1">
    <citation type="submission" date="2020-04" db="EMBL/GenBank/DDBJ databases">
        <title>Genome sequencing and assembly of Pseudoalteromonas arctica.</title>
        <authorList>
            <person name="Cook G.M."/>
        </authorList>
    </citation>
    <scope>NUCLEOTIDE SEQUENCE [LARGE SCALE GENOMIC DNA]</scope>
    <source>
        <strain evidence="3 4">NEC-BIFX-2020_001</strain>
    </source>
</reference>
<dbReference type="InterPro" id="IPR027417">
    <property type="entry name" value="P-loop_NTPase"/>
</dbReference>
<evidence type="ECO:0000256" key="1">
    <source>
        <dbReference type="ARBA" id="ARBA00034923"/>
    </source>
</evidence>
<dbReference type="PANTHER" id="PTHR11070:SF2">
    <property type="entry name" value="ATP-DEPENDENT DNA HELICASE SRS2"/>
    <property type="match status" value="1"/>
</dbReference>
<keyword evidence="3" id="KW-0547">Nucleotide-binding</keyword>
<evidence type="ECO:0000259" key="2">
    <source>
        <dbReference type="Pfam" id="PF13538"/>
    </source>
</evidence>